<feature type="binding site" evidence="10">
    <location>
        <begin position="174"/>
        <end position="176"/>
    </location>
    <ligand>
        <name>substrate</name>
    </ligand>
</feature>
<dbReference type="NCBIfam" id="TIGR01163">
    <property type="entry name" value="rpe"/>
    <property type="match status" value="1"/>
</dbReference>
<evidence type="ECO:0000313" key="15">
    <source>
        <dbReference type="EMBL" id="ERJ13428.1"/>
    </source>
</evidence>
<keyword evidence="8 10" id="KW-0479">Metal-binding</keyword>
<dbReference type="GO" id="GO:0005737">
    <property type="term" value="C:cytoplasm"/>
    <property type="evidence" value="ECO:0007669"/>
    <property type="project" value="UniProtKB-ARBA"/>
</dbReference>
<dbReference type="NCBIfam" id="NF004076">
    <property type="entry name" value="PRK05581.1-4"/>
    <property type="match status" value="1"/>
</dbReference>
<dbReference type="PROSITE" id="PS01085">
    <property type="entry name" value="RIBUL_P_3_EPIMER_1"/>
    <property type="match status" value="1"/>
</dbReference>
<name>U2EEN6_9MOLU</name>
<dbReference type="Proteomes" id="UP000005707">
    <property type="component" value="Unassembled WGS sequence"/>
</dbReference>
<evidence type="ECO:0000256" key="6">
    <source>
        <dbReference type="ARBA" id="ARBA00009541"/>
    </source>
</evidence>
<evidence type="ECO:0000256" key="1">
    <source>
        <dbReference type="ARBA" id="ARBA00001782"/>
    </source>
</evidence>
<comment type="pathway">
    <text evidence="10">Carbohydrate degradation.</text>
</comment>
<evidence type="ECO:0000256" key="14">
    <source>
        <dbReference type="PIRSR" id="PIRSR001461-3"/>
    </source>
</evidence>
<feature type="binding site" evidence="14">
    <location>
        <position position="176"/>
    </location>
    <ligand>
        <name>substrate</name>
    </ligand>
</feature>
<comment type="cofactor">
    <cofactor evidence="10 13">
        <name>a divalent metal cation</name>
        <dbReference type="ChEBI" id="CHEBI:60240"/>
    </cofactor>
    <text evidence="10 13">Binds 1 divalent metal cation per subunit.</text>
</comment>
<comment type="function">
    <text evidence="10">Catalyzes the reversible epimerization of D-ribulose 5-phosphate to D-xylulose 5-phosphate.</text>
</comment>
<dbReference type="InterPro" id="IPR026019">
    <property type="entry name" value="Ribul_P_3_epim"/>
</dbReference>
<feature type="binding site" evidence="10 14">
    <location>
        <position position="7"/>
    </location>
    <ligand>
        <name>substrate</name>
    </ligand>
</feature>
<dbReference type="FunCoup" id="U2EEN6">
    <property type="interactions" value="445"/>
</dbReference>
<feature type="binding site" evidence="10 14">
    <location>
        <position position="65"/>
    </location>
    <ligand>
        <name>substrate</name>
    </ligand>
</feature>
<dbReference type="Gene3D" id="3.20.20.70">
    <property type="entry name" value="Aldolase class I"/>
    <property type="match status" value="1"/>
</dbReference>
<feature type="binding site" evidence="10 13">
    <location>
        <position position="174"/>
    </location>
    <ligand>
        <name>a divalent metal cation</name>
        <dbReference type="ChEBI" id="CHEBI:60240"/>
    </ligand>
</feature>
<dbReference type="STRING" id="1033810.HLPCO_000079"/>
<feature type="binding site" evidence="10 13">
    <location>
        <position position="32"/>
    </location>
    <ligand>
        <name>a divalent metal cation</name>
        <dbReference type="ChEBI" id="CHEBI:60240"/>
    </ligand>
</feature>
<dbReference type="EC" id="5.1.3.1" evidence="7 10"/>
<sequence>MAKVAPSILSADFSNLKEEIISLEQSGADYIHIDVMDGHFVPNITFGPPVIKAIRPHTTLPFDVHLMIEHPDRYIEDFVNAGADLISVHAEACTHLHRTISLIKSYGKKAGVVLNPHTSIEFIKHILGDIDLVLIMSVNPGFGGQSFIPNTINKITELNKIRNEQGLNYIIEVDGGVNEETSKRCINAGTDLLVAGSFIFKSKNREQAIKVLKHDY</sequence>
<keyword evidence="9 10" id="KW-0413">Isomerase</keyword>
<comment type="caution">
    <text evidence="15">The sequence shown here is derived from an EMBL/GenBank/DDBJ whole genome shotgun (WGS) entry which is preliminary data.</text>
</comment>
<feature type="binding site" evidence="10 13">
    <location>
        <position position="65"/>
    </location>
    <ligand>
        <name>a divalent metal cation</name>
        <dbReference type="ChEBI" id="CHEBI:60240"/>
    </ligand>
</feature>
<evidence type="ECO:0000256" key="5">
    <source>
        <dbReference type="ARBA" id="ARBA00001954"/>
    </source>
</evidence>
<evidence type="ECO:0000256" key="8">
    <source>
        <dbReference type="ARBA" id="ARBA00022723"/>
    </source>
</evidence>
<comment type="similarity">
    <text evidence="6 10 11">Belongs to the ribulose-phosphate 3-epimerase family.</text>
</comment>
<dbReference type="AlphaFoldDB" id="U2EEN6"/>
<dbReference type="PROSITE" id="PS01086">
    <property type="entry name" value="RIBUL_P_3_EPIMER_2"/>
    <property type="match status" value="1"/>
</dbReference>
<keyword evidence="16" id="KW-1185">Reference proteome</keyword>
<comment type="cofactor">
    <cofactor evidence="3">
        <name>Co(2+)</name>
        <dbReference type="ChEBI" id="CHEBI:48828"/>
    </cofactor>
</comment>
<dbReference type="PANTHER" id="PTHR11749">
    <property type="entry name" value="RIBULOSE-5-PHOSPHATE-3-EPIMERASE"/>
    <property type="match status" value="1"/>
</dbReference>
<dbReference type="InParanoid" id="U2EEN6"/>
<evidence type="ECO:0000256" key="9">
    <source>
        <dbReference type="ARBA" id="ARBA00023235"/>
    </source>
</evidence>
<dbReference type="GO" id="GO:0006098">
    <property type="term" value="P:pentose-phosphate shunt"/>
    <property type="evidence" value="ECO:0007669"/>
    <property type="project" value="UniProtKB-UniRule"/>
</dbReference>
<dbReference type="SUPFAM" id="SSF51366">
    <property type="entry name" value="Ribulose-phoshate binding barrel"/>
    <property type="match status" value="1"/>
</dbReference>
<feature type="binding site" evidence="10 13">
    <location>
        <position position="34"/>
    </location>
    <ligand>
        <name>a divalent metal cation</name>
        <dbReference type="ChEBI" id="CHEBI:60240"/>
    </ligand>
</feature>
<evidence type="ECO:0000313" key="16">
    <source>
        <dbReference type="Proteomes" id="UP000005707"/>
    </source>
</evidence>
<dbReference type="GO" id="GO:0004750">
    <property type="term" value="F:D-ribulose-phosphate 3-epimerase activity"/>
    <property type="evidence" value="ECO:0007669"/>
    <property type="project" value="UniProtKB-UniRule"/>
</dbReference>
<dbReference type="CDD" id="cd00429">
    <property type="entry name" value="RPE"/>
    <property type="match status" value="1"/>
</dbReference>
<keyword evidence="13" id="KW-0464">Manganese</keyword>
<keyword evidence="13" id="KW-0862">Zinc</keyword>
<evidence type="ECO:0000256" key="10">
    <source>
        <dbReference type="HAMAP-Rule" id="MF_02227"/>
    </source>
</evidence>
<feature type="active site" description="Proton donor" evidence="10 12">
    <location>
        <position position="174"/>
    </location>
</feature>
<keyword evidence="10 11" id="KW-0119">Carbohydrate metabolism</keyword>
<dbReference type="HAMAP" id="MF_02227">
    <property type="entry name" value="RPE"/>
    <property type="match status" value="1"/>
</dbReference>
<protein>
    <recommendedName>
        <fullName evidence="7 10">Ribulose-phosphate 3-epimerase</fullName>
        <ecNumber evidence="7 10">5.1.3.1</ecNumber>
    </recommendedName>
</protein>
<dbReference type="PIRSF" id="PIRSF001461">
    <property type="entry name" value="RPE"/>
    <property type="match status" value="1"/>
</dbReference>
<keyword evidence="13" id="KW-0170">Cobalt</keyword>
<evidence type="ECO:0000256" key="2">
    <source>
        <dbReference type="ARBA" id="ARBA00001936"/>
    </source>
</evidence>
<evidence type="ECO:0000256" key="11">
    <source>
        <dbReference type="PIRNR" id="PIRNR001461"/>
    </source>
</evidence>
<dbReference type="GO" id="GO:0046872">
    <property type="term" value="F:metal ion binding"/>
    <property type="evidence" value="ECO:0007669"/>
    <property type="project" value="UniProtKB-UniRule"/>
</dbReference>
<accession>U2EEN6</accession>
<organism evidence="15 16">
    <name type="scientific">Haloplasma contractile SSD-17B</name>
    <dbReference type="NCBI Taxonomy" id="1033810"/>
    <lineage>
        <taxon>Bacteria</taxon>
        <taxon>Bacillati</taxon>
        <taxon>Mycoplasmatota</taxon>
        <taxon>Mollicutes</taxon>
        <taxon>Haloplasmatales</taxon>
        <taxon>Haloplasmataceae</taxon>
        <taxon>Haloplasma</taxon>
    </lineage>
</organism>
<reference evidence="15 16" key="2">
    <citation type="journal article" date="2013" name="PLoS ONE">
        <title>INDIGO - INtegrated Data Warehouse of MIcrobial GenOmes with Examples from the Red Sea Extremophiles.</title>
        <authorList>
            <person name="Alam I."/>
            <person name="Antunes A."/>
            <person name="Kamau A.A."/>
            <person name="Ba Alawi W."/>
            <person name="Kalkatawi M."/>
            <person name="Stingl U."/>
            <person name="Bajic V.B."/>
        </authorList>
    </citation>
    <scope>NUCLEOTIDE SEQUENCE [LARGE SCALE GENOMIC DNA]</scope>
    <source>
        <strain evidence="15 16">SSD-17B</strain>
    </source>
</reference>
<evidence type="ECO:0000256" key="3">
    <source>
        <dbReference type="ARBA" id="ARBA00001941"/>
    </source>
</evidence>
<dbReference type="OrthoDB" id="1645589at2"/>
<proteinExistence type="inferred from homology"/>
<evidence type="ECO:0000256" key="4">
    <source>
        <dbReference type="ARBA" id="ARBA00001947"/>
    </source>
</evidence>
<comment type="cofactor">
    <cofactor evidence="2">
        <name>Mn(2+)</name>
        <dbReference type="ChEBI" id="CHEBI:29035"/>
    </cofactor>
</comment>
<feature type="binding site" evidence="10 14">
    <location>
        <begin position="196"/>
        <end position="197"/>
    </location>
    <ligand>
        <name>substrate</name>
    </ligand>
</feature>
<dbReference type="GO" id="GO:0019323">
    <property type="term" value="P:pentose catabolic process"/>
    <property type="evidence" value="ECO:0007669"/>
    <property type="project" value="UniProtKB-UniRule"/>
</dbReference>
<dbReference type="EMBL" id="AFNU02000001">
    <property type="protein sequence ID" value="ERJ13428.1"/>
    <property type="molecule type" value="Genomic_DNA"/>
</dbReference>
<comment type="catalytic activity">
    <reaction evidence="1 10 11">
        <text>D-ribulose 5-phosphate = D-xylulose 5-phosphate</text>
        <dbReference type="Rhea" id="RHEA:13677"/>
        <dbReference type="ChEBI" id="CHEBI:57737"/>
        <dbReference type="ChEBI" id="CHEBI:58121"/>
        <dbReference type="EC" id="5.1.3.1"/>
    </reaction>
</comment>
<dbReference type="RefSeq" id="WP_008826465.1">
    <property type="nucleotide sequence ID" value="NZ_AFNU02000001.1"/>
</dbReference>
<evidence type="ECO:0000256" key="7">
    <source>
        <dbReference type="ARBA" id="ARBA00013188"/>
    </source>
</evidence>
<dbReference type="eggNOG" id="COG0036">
    <property type="taxonomic scope" value="Bacteria"/>
</dbReference>
<evidence type="ECO:0000256" key="13">
    <source>
        <dbReference type="PIRSR" id="PIRSR001461-2"/>
    </source>
</evidence>
<dbReference type="FunFam" id="3.20.20.70:FF:000004">
    <property type="entry name" value="Ribulose-phosphate 3-epimerase"/>
    <property type="match status" value="1"/>
</dbReference>
<comment type="cofactor">
    <cofactor evidence="5">
        <name>Fe(2+)</name>
        <dbReference type="ChEBI" id="CHEBI:29033"/>
    </cofactor>
</comment>
<comment type="cofactor">
    <cofactor evidence="4">
        <name>Zn(2+)</name>
        <dbReference type="ChEBI" id="CHEBI:29105"/>
    </cofactor>
</comment>
<gene>
    <name evidence="10 15" type="primary">rpe</name>
    <name evidence="15" type="ORF">HLPCO_000079</name>
</gene>
<dbReference type="Pfam" id="PF00834">
    <property type="entry name" value="Ribul_P_3_epim"/>
    <property type="match status" value="1"/>
</dbReference>
<dbReference type="InterPro" id="IPR011060">
    <property type="entry name" value="RibuloseP-bd_barrel"/>
</dbReference>
<feature type="active site" description="Proton acceptor" evidence="10 12">
    <location>
        <position position="34"/>
    </location>
</feature>
<dbReference type="InterPro" id="IPR000056">
    <property type="entry name" value="Ribul_P_3_epim-like"/>
</dbReference>
<feature type="binding site" evidence="10 14">
    <location>
        <begin position="141"/>
        <end position="144"/>
    </location>
    <ligand>
        <name>substrate</name>
    </ligand>
</feature>
<reference evidence="15 16" key="1">
    <citation type="journal article" date="2011" name="J. Bacteriol.">
        <title>Genome sequence of Haloplasma contractile, an unusual contractile bacterium from a deep-sea anoxic brine lake.</title>
        <authorList>
            <person name="Antunes A."/>
            <person name="Alam I."/>
            <person name="El Dorry H."/>
            <person name="Siam R."/>
            <person name="Robertson A."/>
            <person name="Bajic V.B."/>
            <person name="Stingl U."/>
        </authorList>
    </citation>
    <scope>NUCLEOTIDE SEQUENCE [LARGE SCALE GENOMIC DNA]</scope>
    <source>
        <strain evidence="15 16">SSD-17B</strain>
    </source>
</reference>
<evidence type="ECO:0000256" key="12">
    <source>
        <dbReference type="PIRSR" id="PIRSR001461-1"/>
    </source>
</evidence>
<dbReference type="InterPro" id="IPR013785">
    <property type="entry name" value="Aldolase_TIM"/>
</dbReference>